<feature type="compositionally biased region" description="Pro residues" evidence="1">
    <location>
        <begin position="882"/>
        <end position="892"/>
    </location>
</feature>
<feature type="compositionally biased region" description="Basic and acidic residues" evidence="1">
    <location>
        <begin position="522"/>
        <end position="536"/>
    </location>
</feature>
<evidence type="ECO:0000256" key="1">
    <source>
        <dbReference type="SAM" id="MobiDB-lite"/>
    </source>
</evidence>
<proteinExistence type="predicted"/>
<feature type="compositionally biased region" description="Pro residues" evidence="1">
    <location>
        <begin position="401"/>
        <end position="412"/>
    </location>
</feature>
<feature type="compositionally biased region" description="Basic and acidic residues" evidence="1">
    <location>
        <begin position="413"/>
        <end position="436"/>
    </location>
</feature>
<dbReference type="Pfam" id="PF25547">
    <property type="entry name" value="WXG100_2"/>
    <property type="match status" value="1"/>
</dbReference>
<evidence type="ECO:0000313" key="5">
    <source>
        <dbReference type="Proteomes" id="UP000014137"/>
    </source>
</evidence>
<dbReference type="Proteomes" id="UP000014137">
    <property type="component" value="Unassembled WGS sequence"/>
</dbReference>
<dbReference type="Proteomes" id="UP000188551">
    <property type="component" value="Unassembled WGS sequence"/>
</dbReference>
<feature type="compositionally biased region" description="Pro residues" evidence="1">
    <location>
        <begin position="376"/>
        <end position="394"/>
    </location>
</feature>
<feature type="compositionally biased region" description="Basic and acidic residues" evidence="1">
    <location>
        <begin position="564"/>
        <end position="579"/>
    </location>
</feature>
<feature type="compositionally biased region" description="Basic and acidic residues" evidence="1">
    <location>
        <begin position="784"/>
        <end position="800"/>
    </location>
</feature>
<dbReference type="EMBL" id="MUXN01000003">
    <property type="protein sequence ID" value="OOC07751.1"/>
    <property type="molecule type" value="Genomic_DNA"/>
</dbReference>
<feature type="compositionally biased region" description="Low complexity" evidence="1">
    <location>
        <begin position="504"/>
        <end position="521"/>
    </location>
</feature>
<evidence type="ECO:0000313" key="4">
    <source>
        <dbReference type="EMBL" id="OOC07751.1"/>
    </source>
</evidence>
<dbReference type="PATRIC" id="fig|1238180.3.peg.3942"/>
<feature type="region of interest" description="Disordered" evidence="1">
    <location>
        <begin position="361"/>
        <end position="608"/>
    </location>
</feature>
<feature type="compositionally biased region" description="Basic and acidic residues" evidence="1">
    <location>
        <begin position="645"/>
        <end position="663"/>
    </location>
</feature>
<name>M2NUW1_9PSEU</name>
<accession>M2NUW1</accession>
<comment type="caution">
    <text evidence="3">The sequence shown here is derived from an EMBL/GenBank/DDBJ whole genome shotgun (WGS) entry which is preliminary data.</text>
</comment>
<reference evidence="4 6" key="2">
    <citation type="submission" date="2017-02" db="EMBL/GenBank/DDBJ databases">
        <title>Amycolatopsis azurea DSM 43854 draft genome.</title>
        <authorList>
            <person name="Mayilraj S."/>
        </authorList>
    </citation>
    <scope>NUCLEOTIDE SEQUENCE [LARGE SCALE GENOMIC DNA]</scope>
    <source>
        <strain evidence="4 6">DSM 43854</strain>
    </source>
</reference>
<dbReference type="AlphaFoldDB" id="M2NUW1"/>
<feature type="region of interest" description="Disordered" evidence="1">
    <location>
        <begin position="1198"/>
        <end position="1221"/>
    </location>
</feature>
<dbReference type="InterPro" id="IPR057746">
    <property type="entry name" value="CpnT-like_N"/>
</dbReference>
<feature type="compositionally biased region" description="Low complexity" evidence="1">
    <location>
        <begin position="481"/>
        <end position="495"/>
    </location>
</feature>
<reference evidence="3 5" key="1">
    <citation type="submission" date="2012-10" db="EMBL/GenBank/DDBJ databases">
        <title>Genome assembly of Amycolatopsis azurea DSM 43854.</title>
        <authorList>
            <person name="Khatri I."/>
            <person name="Kaur I."/>
            <person name="Subramanian S."/>
            <person name="Mayilraj S."/>
        </authorList>
    </citation>
    <scope>NUCLEOTIDE SEQUENCE [LARGE SCALE GENOMIC DNA]</scope>
    <source>
        <strain evidence="3 5">DSM 43854</strain>
    </source>
</reference>
<feature type="compositionally biased region" description="Basic and acidic residues" evidence="1">
    <location>
        <begin position="896"/>
        <end position="927"/>
    </location>
</feature>
<gene>
    <name evidence="4" type="ORF">B0293_06370</name>
    <name evidence="3" type="ORF">C791_3611</name>
</gene>
<feature type="region of interest" description="Disordered" evidence="1">
    <location>
        <begin position="629"/>
        <end position="963"/>
    </location>
</feature>
<dbReference type="EMBL" id="ANMG01000034">
    <property type="protein sequence ID" value="EMD26309.1"/>
    <property type="molecule type" value="Genomic_DNA"/>
</dbReference>
<sequence length="1221" mass="131346">MTDIVEPDGDLWNWVVQNGGQPKEALWPLDSETAAGNLATAWTESAKALRDAVQLSDNAAGELRKVWTDAAGFELYYAIHSMNNGSLGETGIKEMAVVMDGLSGTCREYGELVVSAKNAIRKNISDNNELFGRCTSWAARTVFAIKVAHGIATMMNDFATKVGKPAGGETKQPKKPKSHGFWGNIGEFFVGVWEGAVEMFVGFAALAGYSDRHFSWSTFGQAWKGLGQFGLAVATYTSPALAHLDQTVGLPGFERGAMGDTLKEAGKAMVAWDTWSEDPSRAAGKATFNIASAVLGTKGAGAAIRGAGAAAAGSKVSAVAAVGRVAEKAGTAITKIPTGTELAAKAARKIPGVDSLLAKVGLGHPPAGVPAHAGDTPPPPHTPRTPDDTPPTNPPGDRTPDGPPPERPPNRPPGDKTPEHVPDERRPARTPEERTPDTTPEPSTHPEPATRPEPSTRPGSVGETMEQGARHTSGKDVPEQASPAPKANEEAPAAPAREHEGTTPARAENPSEAARPAASEAPARHEEAPVHHERTNTAEGDPEAAGHRARDTGEPRATINPETGEVRMSDRVDPADTRESTVLPEDETVRKAQQEWATAAPVQPKTPTQKAIYTTARVLGLVHVGEDMALGHHITPSSEPPTPHPTKEPTPKDKEKTPEKKSTTDSLPDGDPGLPPKRDTTFVDVDLDAGKPRLAGDPDTPPPPKPEPPKPEPPDPTPTGPREPKPDPTPRPAGGAADPPPARGPRTHRSNMWDPAAEPGPRRPGSRFLSGDPVVDNAHRRRPEHPMRGGEHPQRVDPPHTPDPPRTPDPPHTPDPDVPPSRVPDEDVPPPPRDIDSAINPEPARAHPDGDGPHEGGHRDHDGDDTGDQHTPHEDAHVPDDAGPPPYDPVPAPRTIHPDSPEYSERFADWNRPDDSAFEGPRERPGGHDPIGSPKVIDDVEPRTRNRKLHKDGIPQPLRGEKPLAANAEYGVRYKNGASSRFFTDADGRVTHVETTLANKKPFHNPDLRHPLQPNTQYRVPNFHDPSKHWTFEIGANGKPSAMTGDPVFKGKHDDFRDNASQNRSGKEGAKAYKNHPVYKKLFSHVRWAGGHFSAHEMGGPGEYVNMHPQMAASNSGHYRDGWIHDASWRAQEAELGKFADVPGQKIENYQVRMEGSSNGIPENTTMRWQEVVHQVDAQGNVVHGPDGKPIELSRVTRQRDFPNDPSKVNYGPDTHYGADE</sequence>
<evidence type="ECO:0000313" key="6">
    <source>
        <dbReference type="Proteomes" id="UP000188551"/>
    </source>
</evidence>
<evidence type="ECO:0000259" key="2">
    <source>
        <dbReference type="Pfam" id="PF25547"/>
    </source>
</evidence>
<feature type="compositionally biased region" description="Pro residues" evidence="1">
    <location>
        <begin position="801"/>
        <end position="822"/>
    </location>
</feature>
<evidence type="ECO:0000313" key="3">
    <source>
        <dbReference type="EMBL" id="EMD26309.1"/>
    </source>
</evidence>
<keyword evidence="6" id="KW-1185">Reference proteome</keyword>
<feature type="compositionally biased region" description="Basic and acidic residues" evidence="1">
    <location>
        <begin position="844"/>
        <end position="880"/>
    </location>
</feature>
<dbReference type="OrthoDB" id="5524878at2"/>
<feature type="domain" description="Outer membrane channel protein CpnT-like N-terminal" evidence="2">
    <location>
        <begin position="4"/>
        <end position="153"/>
    </location>
</feature>
<dbReference type="RefSeq" id="WP_005158169.1">
    <property type="nucleotide sequence ID" value="NZ_ANMG01000034.1"/>
</dbReference>
<organism evidence="3 5">
    <name type="scientific">Amycolatopsis azurea DSM 43854</name>
    <dbReference type="NCBI Taxonomy" id="1238180"/>
    <lineage>
        <taxon>Bacteria</taxon>
        <taxon>Bacillati</taxon>
        <taxon>Actinomycetota</taxon>
        <taxon>Actinomycetes</taxon>
        <taxon>Pseudonocardiales</taxon>
        <taxon>Pseudonocardiaceae</taxon>
        <taxon>Amycolatopsis</taxon>
    </lineage>
</organism>
<feature type="compositionally biased region" description="Basic and acidic residues" evidence="1">
    <location>
        <begin position="544"/>
        <end position="554"/>
    </location>
</feature>
<protein>
    <recommendedName>
        <fullName evidence="2">Outer membrane channel protein CpnT-like N-terminal domain-containing protein</fullName>
    </recommendedName>
</protein>